<dbReference type="PANTHER" id="PTHR38038">
    <property type="entry name" value="PENICILLIN-BINDING PROTEIN ACTIVATOR LPOA"/>
    <property type="match status" value="1"/>
</dbReference>
<evidence type="ECO:0000313" key="3">
    <source>
        <dbReference type="Proteomes" id="UP000297475"/>
    </source>
</evidence>
<dbReference type="Proteomes" id="UP000297475">
    <property type="component" value="Unassembled WGS sequence"/>
</dbReference>
<dbReference type="CDD" id="cd06339">
    <property type="entry name" value="PBP1_YraM_LppC_lipoprotein-like"/>
    <property type="match status" value="1"/>
</dbReference>
<evidence type="ECO:0008006" key="4">
    <source>
        <dbReference type="Google" id="ProtNLM"/>
    </source>
</evidence>
<dbReference type="GO" id="GO:0030234">
    <property type="term" value="F:enzyme regulator activity"/>
    <property type="evidence" value="ECO:0007669"/>
    <property type="project" value="TreeGrafter"/>
</dbReference>
<keyword evidence="3" id="KW-1185">Reference proteome</keyword>
<dbReference type="SUPFAM" id="SSF53822">
    <property type="entry name" value="Periplasmic binding protein-like I"/>
    <property type="match status" value="1"/>
</dbReference>
<dbReference type="GO" id="GO:0031241">
    <property type="term" value="C:periplasmic side of cell outer membrane"/>
    <property type="evidence" value="ECO:0007669"/>
    <property type="project" value="TreeGrafter"/>
</dbReference>
<dbReference type="AlphaFoldDB" id="A0A4Z0W7L4"/>
<name>A0A4Z0W7L4_9GAMM</name>
<evidence type="ECO:0000256" key="1">
    <source>
        <dbReference type="ARBA" id="ARBA00023136"/>
    </source>
</evidence>
<sequence>MQHLQRPLGDITQMTNGCGHHIEHRCVKRRYRALGRCLGHIQSNLLVREGVLVMNFALRLPALLTVLILAACSTPPVSDAPDDTATGRTAPEGLSELPLDTDRPIAELADELPDDLKRSELIRLNRAPQTAEGYTLELAKIFYLRGEPDKTERLLNRLDYPQLSATMQRDFALLSAKTELMLFNPRASLAWLTGDAVPLFDSLPLPQQIEISLLRAQAYSLTNSPVAAARERIFIHPLLTDEQKHSNVQAIWLDLQQADPEALAVLAMVQTAPDYSGWLELANIYHEYQNEPMRLVRGIEGWQQANPRHPAALDLPDSLLRLTESISSQPEHIALILPVSGDLRGPGQAIADGFLAGYFRAKNEGQDVPELRFYDEANGDVRQVVTSAIEAGADFIIGPLGRNQVMQVESVNSLPVTVMALNRTDRQVINNENVIQFALAPEDEARQVARHAWFSGHNVAAAIRPQGEWGERVASAFREEWERLGGQLVSTESIPAQDDGRRYLAQVRSLLDIDQSQQRSINIQSVLGTAVEIEPRRRRDLDFIFMAVEPDQARQLRPLLNFQYAEDIPILATSSIVATNDTGRDRDLSGIRLVEIPWLVSDSAEAEALAALDIEQFSTYSRLYAMGLDAWHLVPQLPYLRSAPEAQYRGQTGILRLNERGQIERELAWAQYMNGRLVPLTLSPTLEAEESPRPLNGSQ</sequence>
<dbReference type="EMBL" id="SRMF01000004">
    <property type="protein sequence ID" value="TGG92717.1"/>
    <property type="molecule type" value="Genomic_DNA"/>
</dbReference>
<proteinExistence type="predicted"/>
<organism evidence="2 3">
    <name type="scientific">Natronospirillum operosum</name>
    <dbReference type="NCBI Taxonomy" id="2759953"/>
    <lineage>
        <taxon>Bacteria</taxon>
        <taxon>Pseudomonadati</taxon>
        <taxon>Pseudomonadota</taxon>
        <taxon>Gammaproteobacteria</taxon>
        <taxon>Oceanospirillales</taxon>
        <taxon>Natronospirillaceae</taxon>
        <taxon>Natronospirillum</taxon>
    </lineage>
</organism>
<dbReference type="InterPro" id="IPR007443">
    <property type="entry name" value="LpoA"/>
</dbReference>
<keyword evidence="1" id="KW-0472">Membrane</keyword>
<evidence type="ECO:0000313" key="2">
    <source>
        <dbReference type="EMBL" id="TGG92717.1"/>
    </source>
</evidence>
<dbReference type="PANTHER" id="PTHR38038:SF1">
    <property type="entry name" value="PENICILLIN-BINDING PROTEIN ACTIVATOR LPOA"/>
    <property type="match status" value="1"/>
</dbReference>
<accession>A0A4Z0W7L4</accession>
<comment type="caution">
    <text evidence="2">The sequence shown here is derived from an EMBL/GenBank/DDBJ whole genome shotgun (WGS) entry which is preliminary data.</text>
</comment>
<dbReference type="Pfam" id="PF04348">
    <property type="entry name" value="LppC"/>
    <property type="match status" value="1"/>
</dbReference>
<dbReference type="GO" id="GO:0009252">
    <property type="term" value="P:peptidoglycan biosynthetic process"/>
    <property type="evidence" value="ECO:0007669"/>
    <property type="project" value="TreeGrafter"/>
</dbReference>
<reference evidence="2 3" key="1">
    <citation type="submission" date="2019-04" db="EMBL/GenBank/DDBJ databases">
        <title>Natronospirillum operosus gen. nov., sp. nov., a haloalkaliphilic satellite isolated from decaying biomass of laboratory culture of cyanobacterium Geitlerinema sp. and proposal of Natronospirillaceae fam. nov. and Saccharospirillaceae fam. nov.</title>
        <authorList>
            <person name="Kevbrin V."/>
            <person name="Boltyanskaya Y."/>
            <person name="Koziaeva V."/>
            <person name="Grouzdev D.S."/>
            <person name="Park M."/>
            <person name="Cho J."/>
        </authorList>
    </citation>
    <scope>NUCLEOTIDE SEQUENCE [LARGE SCALE GENOMIC DNA]</scope>
    <source>
        <strain evidence="2 3">G-116</strain>
    </source>
</reference>
<dbReference type="Gene3D" id="3.40.50.2300">
    <property type="match status" value="2"/>
</dbReference>
<dbReference type="OrthoDB" id="6708821at2"/>
<dbReference type="Gene3D" id="1.25.40.650">
    <property type="match status" value="1"/>
</dbReference>
<gene>
    <name evidence="2" type="ORF">E4656_11300</name>
</gene>
<protein>
    <recommendedName>
        <fullName evidence="4">Penicillin-binding protein activator</fullName>
    </recommendedName>
</protein>
<dbReference type="InterPro" id="IPR028082">
    <property type="entry name" value="Peripla_BP_I"/>
</dbReference>